<proteinExistence type="predicted"/>
<dbReference type="HOGENOM" id="CLU_1281774_0_0_9"/>
<organism evidence="1 2">
    <name type="scientific">Butyrivibrio proteoclasticus (strain ATCC 51982 / DSM 14932 / B316)</name>
    <name type="common">Clostridium proteoclasticum</name>
    <dbReference type="NCBI Taxonomy" id="515622"/>
    <lineage>
        <taxon>Bacteria</taxon>
        <taxon>Bacillati</taxon>
        <taxon>Bacillota</taxon>
        <taxon>Clostridia</taxon>
        <taxon>Lachnospirales</taxon>
        <taxon>Lachnospiraceae</taxon>
        <taxon>Butyrivibrio</taxon>
    </lineage>
</organism>
<sequence length="216" mass="25043">MKTIETDGITYIEPVHGATNEWYFGLDYEHGDLYEAEEIFREGHVVKGRKLCLVHYPDGQIFFPVPKMEGHYSETPVFFKGGIFIIDVDFPNGLIRIIRFDCNDYQVSTHAELPLSSVKDCYNLQLRIAPLTLSRQCGNEVEIVWPEKLSLSMGDHDSFFMRDGEKLFFSRWHEEGEGVNYKYWEETIVRNLAGDVIETLPGDVMQMPNGEIWHLK</sequence>
<keyword evidence="2" id="KW-1185">Reference proteome</keyword>
<name>E0RWU3_BUTPB</name>
<dbReference type="STRING" id="515622.bpr_I1885"/>
<dbReference type="KEGG" id="bpb:bpr_I1885"/>
<dbReference type="Proteomes" id="UP000001299">
    <property type="component" value="Chromosome 1"/>
</dbReference>
<evidence type="ECO:0000313" key="2">
    <source>
        <dbReference type="Proteomes" id="UP000001299"/>
    </source>
</evidence>
<gene>
    <name evidence="1" type="ordered locus">bpr_I1885</name>
</gene>
<accession>E0RWU3</accession>
<protein>
    <submittedName>
        <fullName evidence="1">Uncharacterized protein</fullName>
    </submittedName>
</protein>
<evidence type="ECO:0000313" key="1">
    <source>
        <dbReference type="EMBL" id="ADL34619.1"/>
    </source>
</evidence>
<dbReference type="AlphaFoldDB" id="E0RWU3"/>
<reference evidence="1 2" key="1">
    <citation type="journal article" date="2010" name="PLoS ONE">
        <title>The glycobiome of the rumen bacterium Butyrivibrio proteoclasticus B316(T) highlights adaptation to a polysaccharide-rich environment.</title>
        <authorList>
            <person name="Kelly W.J."/>
            <person name="Leahy S.C."/>
            <person name="Altermann E."/>
            <person name="Yeoman C.J."/>
            <person name="Dunne J.C."/>
            <person name="Kong Z."/>
            <person name="Pacheco D.M."/>
            <person name="Li D."/>
            <person name="Noel S.J."/>
            <person name="Moon C.D."/>
            <person name="Cookson A.L."/>
            <person name="Attwood G.T."/>
        </authorList>
    </citation>
    <scope>NUCLEOTIDE SEQUENCE [LARGE SCALE GENOMIC DNA]</scope>
    <source>
        <strain evidence="2">ATCC 51982 / DSM 14932 / B316</strain>
    </source>
</reference>
<dbReference type="EMBL" id="CP001810">
    <property type="protein sequence ID" value="ADL34619.1"/>
    <property type="molecule type" value="Genomic_DNA"/>
</dbReference>
<dbReference type="eggNOG" id="ENOG502ZPH0">
    <property type="taxonomic scope" value="Bacteria"/>
</dbReference>
<dbReference type="RefSeq" id="WP_013281273.1">
    <property type="nucleotide sequence ID" value="NC_014387.1"/>
</dbReference>